<dbReference type="InterPro" id="IPR045130">
    <property type="entry name" value="OFUT2-like"/>
</dbReference>
<name>A0A1Y1IQY7_KLENI</name>
<proteinExistence type="predicted"/>
<keyword evidence="3" id="KW-0119">Carbohydrate metabolism</keyword>
<evidence type="ECO:0000313" key="4">
    <source>
        <dbReference type="EMBL" id="GAQ91047.1"/>
    </source>
</evidence>
<dbReference type="Proteomes" id="UP000054558">
    <property type="component" value="Unassembled WGS sequence"/>
</dbReference>
<keyword evidence="2" id="KW-0294">Fucose metabolism</keyword>
<dbReference type="Gene3D" id="3.40.50.11350">
    <property type="match status" value="1"/>
</dbReference>
<dbReference type="PANTHER" id="PTHR13398">
    <property type="entry name" value="GDP-FUCOSE PROTEIN O-FUCOSYLTRANSFERASE 2"/>
    <property type="match status" value="1"/>
</dbReference>
<protein>
    <submittedName>
        <fullName evidence="4">O-fucosyltransferase family protein</fullName>
    </submittedName>
</protein>
<accession>A0A1Y1IQY7</accession>
<keyword evidence="1 4" id="KW-0808">Transferase</keyword>
<sequence>MASNKRRLSPTALIALLLIPVGLLLLYQTPPQALFASDTRTRSFPGDDLMFGGDKYEGSAAELLAKAIALSENMQRQGRVLRERLAAQETQLSAGLTQQLEGNTLSTERRGVLSSAYPPSFTKCHHGDWEGYQEDEFPLVKWTPRREKFMLAACYDGGYSNRMLCITFLVQIAAMLGRRMVLLPWPGMILPHQGGDEWITFDLASVIDVDFMASCAATGDAALTWDAFRKEHPGPIAAAGLCFESPIADPTKLKQPCGWAIQHGAENYDINVDFKGWVNVTNALPEDELVQSLRQAGDPDVVWVLGTHNNIPHVWNNGQMRPSWPYTPVTRTCNGSFFQPTPAIMLAAKRFIAGYTGEKFAAIHLRRNDFIDHLTLDTKMDCQYGDPGCFTLSIPQLAKCLDRALEAKGLSLLFVATDATAEEIELLKELLRGGGKTVIRIPRITEVHKHRWYQGLPPNDEMVYSVVEKTICAMATIYISSFYSTFSQDIQRLRYDWNLDTCHDHLICRLD</sequence>
<dbReference type="PANTHER" id="PTHR13398:SF0">
    <property type="entry name" value="GDP-FUCOSE PROTEIN O-FUCOSYLTRANSFERASE 2"/>
    <property type="match status" value="1"/>
</dbReference>
<dbReference type="GO" id="GO:0006004">
    <property type="term" value="P:fucose metabolic process"/>
    <property type="evidence" value="ECO:0007669"/>
    <property type="project" value="UniProtKB-KW"/>
</dbReference>
<evidence type="ECO:0000256" key="3">
    <source>
        <dbReference type="ARBA" id="ARBA00023277"/>
    </source>
</evidence>
<dbReference type="AlphaFoldDB" id="A0A1Y1IQY7"/>
<dbReference type="OrthoDB" id="422368at2759"/>
<organism evidence="4 5">
    <name type="scientific">Klebsormidium nitens</name>
    <name type="common">Green alga</name>
    <name type="synonym">Ulothrix nitens</name>
    <dbReference type="NCBI Taxonomy" id="105231"/>
    <lineage>
        <taxon>Eukaryota</taxon>
        <taxon>Viridiplantae</taxon>
        <taxon>Streptophyta</taxon>
        <taxon>Klebsormidiophyceae</taxon>
        <taxon>Klebsormidiales</taxon>
        <taxon>Klebsormidiaceae</taxon>
        <taxon>Klebsormidium</taxon>
    </lineage>
</organism>
<reference evidence="4 5" key="1">
    <citation type="journal article" date="2014" name="Nat. Commun.">
        <title>Klebsormidium flaccidum genome reveals primary factors for plant terrestrial adaptation.</title>
        <authorList>
            <person name="Hori K."/>
            <person name="Maruyama F."/>
            <person name="Fujisawa T."/>
            <person name="Togashi T."/>
            <person name="Yamamoto N."/>
            <person name="Seo M."/>
            <person name="Sato S."/>
            <person name="Yamada T."/>
            <person name="Mori H."/>
            <person name="Tajima N."/>
            <person name="Moriyama T."/>
            <person name="Ikeuchi M."/>
            <person name="Watanabe M."/>
            <person name="Wada H."/>
            <person name="Kobayashi K."/>
            <person name="Saito M."/>
            <person name="Masuda T."/>
            <person name="Sasaki-Sekimoto Y."/>
            <person name="Mashiguchi K."/>
            <person name="Awai K."/>
            <person name="Shimojima M."/>
            <person name="Masuda S."/>
            <person name="Iwai M."/>
            <person name="Nobusawa T."/>
            <person name="Narise T."/>
            <person name="Kondo S."/>
            <person name="Saito H."/>
            <person name="Sato R."/>
            <person name="Murakawa M."/>
            <person name="Ihara Y."/>
            <person name="Oshima-Yamada Y."/>
            <person name="Ohtaka K."/>
            <person name="Satoh M."/>
            <person name="Sonobe K."/>
            <person name="Ishii M."/>
            <person name="Ohtani R."/>
            <person name="Kanamori-Sato M."/>
            <person name="Honoki R."/>
            <person name="Miyazaki D."/>
            <person name="Mochizuki H."/>
            <person name="Umetsu J."/>
            <person name="Higashi K."/>
            <person name="Shibata D."/>
            <person name="Kamiya Y."/>
            <person name="Sato N."/>
            <person name="Nakamura Y."/>
            <person name="Tabata S."/>
            <person name="Ida S."/>
            <person name="Kurokawa K."/>
            <person name="Ohta H."/>
        </authorList>
    </citation>
    <scope>NUCLEOTIDE SEQUENCE [LARGE SCALE GENOMIC DNA]</scope>
    <source>
        <strain evidence="4 5">NIES-2285</strain>
    </source>
</reference>
<evidence type="ECO:0000256" key="1">
    <source>
        <dbReference type="ARBA" id="ARBA00022679"/>
    </source>
</evidence>
<gene>
    <name evidence="4" type="ORF">KFL_007190020</name>
</gene>
<evidence type="ECO:0000313" key="5">
    <source>
        <dbReference type="Proteomes" id="UP000054558"/>
    </source>
</evidence>
<dbReference type="OMA" id="CGKVDQS"/>
<dbReference type="CDD" id="cd11296">
    <property type="entry name" value="O-FucT_like"/>
    <property type="match status" value="1"/>
</dbReference>
<evidence type="ECO:0000256" key="2">
    <source>
        <dbReference type="ARBA" id="ARBA00023253"/>
    </source>
</evidence>
<dbReference type="GO" id="GO:0046922">
    <property type="term" value="F:peptide-O-fucosyltransferase activity"/>
    <property type="evidence" value="ECO:0000318"/>
    <property type="project" value="GO_Central"/>
</dbReference>
<keyword evidence="4" id="KW-0328">Glycosyltransferase</keyword>
<dbReference type="EMBL" id="DF237668">
    <property type="protein sequence ID" value="GAQ91047.1"/>
    <property type="molecule type" value="Genomic_DNA"/>
</dbReference>
<keyword evidence="5" id="KW-1185">Reference proteome</keyword>